<proteinExistence type="predicted"/>
<evidence type="ECO:0008006" key="5">
    <source>
        <dbReference type="Google" id="ProtNLM"/>
    </source>
</evidence>
<comment type="caution">
    <text evidence="3">The sequence shown here is derived from an EMBL/GenBank/DDBJ whole genome shotgun (WGS) entry which is preliminary data.</text>
</comment>
<dbReference type="Proteomes" id="UP000518206">
    <property type="component" value="Unassembled WGS sequence"/>
</dbReference>
<feature type="compositionally biased region" description="Low complexity" evidence="1">
    <location>
        <begin position="33"/>
        <end position="44"/>
    </location>
</feature>
<reference evidence="3 4" key="1">
    <citation type="submission" date="2020-08" db="EMBL/GenBank/DDBJ databases">
        <title>The Agave Microbiome: Exploring the role of microbial communities in plant adaptations to desert environments.</title>
        <authorList>
            <person name="Partida-Martinez L.P."/>
        </authorList>
    </citation>
    <scope>NUCLEOTIDE SEQUENCE [LARGE SCALE GENOMIC DNA]</scope>
    <source>
        <strain evidence="3 4">RAS26</strain>
    </source>
</reference>
<reference evidence="3 4" key="2">
    <citation type="submission" date="2020-08" db="EMBL/GenBank/DDBJ databases">
        <authorList>
            <person name="Partida-Martinez L."/>
            <person name="Huntemann M."/>
            <person name="Clum A."/>
            <person name="Wang J."/>
            <person name="Palaniappan K."/>
            <person name="Ritter S."/>
            <person name="Chen I.-M."/>
            <person name="Stamatis D."/>
            <person name="Reddy T."/>
            <person name="O'Malley R."/>
            <person name="Daum C."/>
            <person name="Shapiro N."/>
            <person name="Ivanova N."/>
            <person name="Kyrpides N."/>
            <person name="Woyke T."/>
        </authorList>
    </citation>
    <scope>NUCLEOTIDE SEQUENCE [LARGE SCALE GENOMIC DNA]</scope>
    <source>
        <strain evidence="3 4">RAS26</strain>
    </source>
</reference>
<accession>A0A7W4UIP4</accession>
<sequence>MRTLPAAVSRSVTALLCAVCLAACGSGGGGAADAGPSPDGATDGIDALRTESPAPDGSAAPGDAATEAAGEDGSCAGAAEAVEAAVAGVETVTGVEVVGQCTTVILVTALAADGDGVVAATAVCEQAGPEAYGHDLGAVSVTAADGTELAIGVDGAPCLGAY</sequence>
<dbReference type="RefSeq" id="WP_183297652.1">
    <property type="nucleotide sequence ID" value="NZ_JACHVX010000006.1"/>
</dbReference>
<keyword evidence="2" id="KW-0732">Signal</keyword>
<gene>
    <name evidence="3" type="ORF">FHR80_003834</name>
</gene>
<evidence type="ECO:0000256" key="2">
    <source>
        <dbReference type="SAM" id="SignalP"/>
    </source>
</evidence>
<evidence type="ECO:0000256" key="1">
    <source>
        <dbReference type="SAM" id="MobiDB-lite"/>
    </source>
</evidence>
<evidence type="ECO:0000313" key="3">
    <source>
        <dbReference type="EMBL" id="MBB2924898.1"/>
    </source>
</evidence>
<dbReference type="AlphaFoldDB" id="A0A7W4UIP4"/>
<feature type="compositionally biased region" description="Low complexity" evidence="1">
    <location>
        <begin position="52"/>
        <end position="72"/>
    </location>
</feature>
<dbReference type="EMBL" id="JACHVX010000006">
    <property type="protein sequence ID" value="MBB2924898.1"/>
    <property type="molecule type" value="Genomic_DNA"/>
</dbReference>
<feature type="region of interest" description="Disordered" evidence="1">
    <location>
        <begin position="30"/>
        <end position="72"/>
    </location>
</feature>
<evidence type="ECO:0000313" key="4">
    <source>
        <dbReference type="Proteomes" id="UP000518206"/>
    </source>
</evidence>
<feature type="signal peptide" evidence="2">
    <location>
        <begin position="1"/>
        <end position="31"/>
    </location>
</feature>
<organism evidence="3 4">
    <name type="scientific">Cellulomonas cellasea</name>
    <dbReference type="NCBI Taxonomy" id="43670"/>
    <lineage>
        <taxon>Bacteria</taxon>
        <taxon>Bacillati</taxon>
        <taxon>Actinomycetota</taxon>
        <taxon>Actinomycetes</taxon>
        <taxon>Micrococcales</taxon>
        <taxon>Cellulomonadaceae</taxon>
        <taxon>Cellulomonas</taxon>
    </lineage>
</organism>
<protein>
    <recommendedName>
        <fullName evidence="5">Lipoprotein</fullName>
    </recommendedName>
</protein>
<feature type="chain" id="PRO_5030820307" description="Lipoprotein" evidence="2">
    <location>
        <begin position="32"/>
        <end position="162"/>
    </location>
</feature>
<name>A0A7W4UIP4_9CELL</name>